<accession>A0A2P5I7H3</accession>
<evidence type="ECO:0000313" key="1">
    <source>
        <dbReference type="EMBL" id="POS78444.1"/>
    </source>
</evidence>
<reference evidence="1" key="1">
    <citation type="submission" date="2017-09" db="EMBL/GenBank/DDBJ databases">
        <title>Polyketide synthases of a Diaporthe helianthi virulent isolate.</title>
        <authorList>
            <person name="Baroncelli R."/>
        </authorList>
    </citation>
    <scope>NUCLEOTIDE SEQUENCE [LARGE SCALE GENOMIC DNA]</scope>
    <source>
        <strain evidence="1">7/96</strain>
    </source>
</reference>
<name>A0A2P5I7H3_DIAHE</name>
<dbReference type="InParanoid" id="A0A2P5I7H3"/>
<protein>
    <submittedName>
        <fullName evidence="1">Uncharacterized protein</fullName>
    </submittedName>
</protein>
<dbReference type="OrthoDB" id="4267316at2759"/>
<organism evidence="1 2">
    <name type="scientific">Diaporthe helianthi</name>
    <dbReference type="NCBI Taxonomy" id="158607"/>
    <lineage>
        <taxon>Eukaryota</taxon>
        <taxon>Fungi</taxon>
        <taxon>Dikarya</taxon>
        <taxon>Ascomycota</taxon>
        <taxon>Pezizomycotina</taxon>
        <taxon>Sordariomycetes</taxon>
        <taxon>Sordariomycetidae</taxon>
        <taxon>Diaporthales</taxon>
        <taxon>Diaporthaceae</taxon>
        <taxon>Diaporthe</taxon>
    </lineage>
</organism>
<gene>
    <name evidence="1" type="ORF">DHEL01_v203175</name>
</gene>
<dbReference type="Proteomes" id="UP000094444">
    <property type="component" value="Unassembled WGS sequence"/>
</dbReference>
<proteinExistence type="predicted"/>
<dbReference type="AlphaFoldDB" id="A0A2P5I7H3"/>
<comment type="caution">
    <text evidence="1">The sequence shown here is derived from an EMBL/GenBank/DDBJ whole genome shotgun (WGS) entry which is preliminary data.</text>
</comment>
<dbReference type="EMBL" id="MAVT02000186">
    <property type="protein sequence ID" value="POS78444.1"/>
    <property type="molecule type" value="Genomic_DNA"/>
</dbReference>
<sequence>MPACDEKKKYVFDDDKRPALPYITGACFKIKRHEPLTPFDSGTSYENPEVFSLSDPVLRTEILRPSEILDFSDN</sequence>
<keyword evidence="2" id="KW-1185">Reference proteome</keyword>
<evidence type="ECO:0000313" key="2">
    <source>
        <dbReference type="Proteomes" id="UP000094444"/>
    </source>
</evidence>